<sequence length="127" mass="14257">MCHGTNLLKHTAHGHPHLRQFQLSTDHQRLLWYSAGPDRKESVMALSDVCELRLGQQTSTFLQYDTWLTGLKALLCAQCNRTNIVAATQLGVLMEDSGTISKEQLLAHSRRFREALKQDKAGVKVSV</sequence>
<dbReference type="AlphaFoldDB" id="C5LU18"/>
<organism evidence="2">
    <name type="scientific">Perkinsus marinus (strain ATCC 50983 / TXsc)</name>
    <dbReference type="NCBI Taxonomy" id="423536"/>
    <lineage>
        <taxon>Eukaryota</taxon>
        <taxon>Sar</taxon>
        <taxon>Alveolata</taxon>
        <taxon>Perkinsozoa</taxon>
        <taxon>Perkinsea</taxon>
        <taxon>Perkinsida</taxon>
        <taxon>Perkinsidae</taxon>
        <taxon>Perkinsus</taxon>
    </lineage>
</organism>
<protein>
    <submittedName>
        <fullName evidence="1">Uncharacterized protein</fullName>
    </submittedName>
</protein>
<dbReference type="OrthoDB" id="5981550at2759"/>
<dbReference type="GeneID" id="9051831"/>
<keyword evidence="2" id="KW-1185">Reference proteome</keyword>
<evidence type="ECO:0000313" key="2">
    <source>
        <dbReference type="Proteomes" id="UP000007800"/>
    </source>
</evidence>
<dbReference type="Proteomes" id="UP000007800">
    <property type="component" value="Unassembled WGS sequence"/>
</dbReference>
<dbReference type="Gene3D" id="2.30.29.30">
    <property type="entry name" value="Pleckstrin-homology domain (PH domain)/Phosphotyrosine-binding domain (PTB)"/>
    <property type="match status" value="1"/>
</dbReference>
<dbReference type="SUPFAM" id="SSF50729">
    <property type="entry name" value="PH domain-like"/>
    <property type="match status" value="1"/>
</dbReference>
<dbReference type="EMBL" id="GG685423">
    <property type="protein sequence ID" value="EEQ99816.1"/>
    <property type="molecule type" value="Genomic_DNA"/>
</dbReference>
<dbReference type="InParanoid" id="C5LU18"/>
<accession>C5LU18</accession>
<dbReference type="RefSeq" id="XP_002767099.1">
    <property type="nucleotide sequence ID" value="XM_002767053.1"/>
</dbReference>
<gene>
    <name evidence="1" type="ORF">Pmar_PMAR020274</name>
</gene>
<proteinExistence type="predicted"/>
<dbReference type="InterPro" id="IPR011993">
    <property type="entry name" value="PH-like_dom_sf"/>
</dbReference>
<evidence type="ECO:0000313" key="1">
    <source>
        <dbReference type="EMBL" id="EEQ99816.1"/>
    </source>
</evidence>
<name>C5LU18_PERM5</name>
<reference evidence="1 2" key="1">
    <citation type="submission" date="2008-07" db="EMBL/GenBank/DDBJ databases">
        <authorList>
            <person name="El-Sayed N."/>
            <person name="Caler E."/>
            <person name="Inman J."/>
            <person name="Amedeo P."/>
            <person name="Hass B."/>
            <person name="Wortman J."/>
        </authorList>
    </citation>
    <scope>NUCLEOTIDE SEQUENCE [LARGE SCALE GENOMIC DNA]</scope>
    <source>
        <strain evidence="2">ATCC 50983 / TXsc</strain>
    </source>
</reference>